<feature type="non-terminal residue" evidence="2">
    <location>
        <position position="56"/>
    </location>
</feature>
<sequence length="56" mass="5665">MKSTSSIVLFACLVSALSSVAHAGSTRNKCTENCNLVTVLSGYKGFSGLVAAVKAA</sequence>
<name>A0A7T8K7R9_CALRO</name>
<keyword evidence="1" id="KW-0732">Signal</keyword>
<protein>
    <submittedName>
        <fullName evidence="2">Protein sll1483</fullName>
    </submittedName>
</protein>
<accession>A0A7T8K7R9</accession>
<evidence type="ECO:0000313" key="3">
    <source>
        <dbReference type="Proteomes" id="UP000595437"/>
    </source>
</evidence>
<feature type="signal peptide" evidence="1">
    <location>
        <begin position="1"/>
        <end position="23"/>
    </location>
</feature>
<gene>
    <name evidence="2" type="ORF">FKW44_009844</name>
</gene>
<organism evidence="2 3">
    <name type="scientific">Caligus rogercresseyi</name>
    <name type="common">Sea louse</name>
    <dbReference type="NCBI Taxonomy" id="217165"/>
    <lineage>
        <taxon>Eukaryota</taxon>
        <taxon>Metazoa</taxon>
        <taxon>Ecdysozoa</taxon>
        <taxon>Arthropoda</taxon>
        <taxon>Crustacea</taxon>
        <taxon>Multicrustacea</taxon>
        <taxon>Hexanauplia</taxon>
        <taxon>Copepoda</taxon>
        <taxon>Siphonostomatoida</taxon>
        <taxon>Caligidae</taxon>
        <taxon>Caligus</taxon>
    </lineage>
</organism>
<dbReference type="Proteomes" id="UP000595437">
    <property type="component" value="Chromosome 6"/>
</dbReference>
<evidence type="ECO:0000256" key="1">
    <source>
        <dbReference type="SAM" id="SignalP"/>
    </source>
</evidence>
<feature type="chain" id="PRO_5031293004" evidence="1">
    <location>
        <begin position="24"/>
        <end position="56"/>
    </location>
</feature>
<dbReference type="AlphaFoldDB" id="A0A7T8K7R9"/>
<evidence type="ECO:0000313" key="2">
    <source>
        <dbReference type="EMBL" id="QQP49254.1"/>
    </source>
</evidence>
<dbReference type="EMBL" id="CP045895">
    <property type="protein sequence ID" value="QQP49254.1"/>
    <property type="molecule type" value="Genomic_DNA"/>
</dbReference>
<keyword evidence="3" id="KW-1185">Reference proteome</keyword>
<reference evidence="3" key="1">
    <citation type="submission" date="2021-01" db="EMBL/GenBank/DDBJ databases">
        <title>Caligus Genome Assembly.</title>
        <authorList>
            <person name="Gallardo-Escarate C."/>
        </authorList>
    </citation>
    <scope>NUCLEOTIDE SEQUENCE [LARGE SCALE GENOMIC DNA]</scope>
</reference>
<proteinExistence type="predicted"/>